<dbReference type="Gene3D" id="3.40.50.300">
    <property type="entry name" value="P-loop containing nucleotide triphosphate hydrolases"/>
    <property type="match status" value="2"/>
</dbReference>
<feature type="transmembrane region" description="Helical" evidence="10">
    <location>
        <begin position="882"/>
        <end position="899"/>
    </location>
</feature>
<comment type="subcellular location">
    <subcellularLocation>
        <location evidence="1">Membrane</location>
        <topology evidence="1">Multi-pass membrane protein</topology>
    </subcellularLocation>
</comment>
<evidence type="ECO:0000256" key="5">
    <source>
        <dbReference type="ARBA" id="ARBA00022741"/>
    </source>
</evidence>
<dbReference type="PANTHER" id="PTHR19241">
    <property type="entry name" value="ATP-BINDING CASSETTE TRANSPORTER"/>
    <property type="match status" value="1"/>
</dbReference>
<feature type="transmembrane region" description="Helical" evidence="10">
    <location>
        <begin position="1640"/>
        <end position="1662"/>
    </location>
</feature>
<keyword evidence="6" id="KW-0067">ATP-binding</keyword>
<dbReference type="SUPFAM" id="SSF52540">
    <property type="entry name" value="P-loop containing nucleoside triphosphate hydrolases"/>
    <property type="match status" value="2"/>
</dbReference>
<keyword evidence="3" id="KW-0813">Transport</keyword>
<sequence>MPTLRSKVTKQIAASSSLLRCLEGLVKPSYAKQAEKFVHRSYCPHDIFVGIRVPQCREAVKTHLAATTLNDVVDLLHDARHEMRLTGFIALTEAFLRPTTTSWWSDTEDVVPVDDHIKQLDYSADDLRRHAIAKIYLANTSHCNNWDLVDASAHKILGEHLIRFHVADLASFVLAGPTAEAIDLLPAWYQRLLRSNDLWETRISIVLLLKLLPTEHYHVAYAVCLYHINKFHADPLLRCTIRGVPFESLDLIHKALGWVLREAGKHDPARLTQFLHEHASKAFKTTVRSSQSKPEPDAAKPSPTSAEGFLANGSEQFHAMLATHLETSTGKAMPQVEIRFKDLSLAAKVTVANKDNELPTLFNHAKKSVMGFSKTSKRVVHKDILHTVSGVFKPATMTLLLGQPGSGKSSLMKMLAGRFPIEKNIQFGGDIQYNGSDRSEVLVQLPQLVAYMSQRDHHYPTLTVQETMEFAHQACGGSVVPERVLESMKHGTPEENAEALETLKALYEVYPDVVVRQLGLSICKDTIVGSAMLRGVSGGERKRVTIGEMEFGMKQVSLMDEISTGLDSAATFDIIKSQRSLAKYLKKTIVIALLQPSPEVFDLFDDVLVMNQGHVMYHGPCNQARAYFESLGFVCPPKRDVADFLLDLGTPQQLQYVRPLAAGSSMALPRYPGEYSALFQLSPMYRGMMDHVDGPVHPLLLHDADHHMKAVPEFQNEFAKSTMQLVSRQMKVMLRNTAFVKTRAFMVVVMGLLYATTFYQVDPQLAQVMYGVIFQALLFLALGQVALLPAILDAREIFYKQRGAHFFRTLSFVLAQTITQVPFSVAEALIFGTIIYWISGFVSDVGAFLVYELILLLTNILFASWFFFVAVASPDLHVAKPLSLVSVLLFVLFAGFIIVKTDIPDYFIWIYWINPISWGMRALSVNQYMASEFQVCEYNGVDYCKAYGGKTMGEVQLELFGMPTDTAWIGYCLAYMVAMYFAFVGMSFVALEYCRYEHGHGHGPSVASSPEDSSSSSLSHDHEPDKAAAYAQMPSTPVLGSHSDDSSVAVDIRGPTSVAAFIPVTLAFQNLHYFVPNPTKGEPDLELLKGVSGYALPGTVTALMGSSGAGKTTLMDVIAGRKTGGKIVGDILLNGYAASDLAIRRCTGYCEQMDIHCESATFREALTFSAMLRQSSDVPTPVKMAHVEECIRVLELHNVADAIVRGSSVEQMKRLTIGVELAAAPSVLFLDEPTSGLDARSAKIVMTGIRKIASTGRTVVCTIHQPSAEVFDMFDYLLLLKRGGETVYYGDLGANSEHLIEYFTRVEGTSLLQPGANPATWMLDVIGAGVETKNAATDFVQVFHASPEAKQLQAGLAVHMLSHPDRPEMKFTSKRAASNATQCQYVVQRFMRMYWRTPSYNYTRLMLSIFLAVLFGLCFRSVDYTTFSGVNGGIGMVFITTLFVGIISFNSVLPLAAEERASYYRERASQTYNALWYFVGSTVAEIPYVVVTSFVFTIIYYPFVGFKGSVWDVVFYGINLSLFVLYNVYFGQFMAYVMPRVDVAAAMGVLVNSIFFLFMGYNPPASQIPAGYRWLTTICPPKYSLSVLVAQVFSKCQIPTDMGCHIMTQIPPIVLKEIGQPHVNVKQFTEHLFDMKYDDALVNTIVVVGCIVVFRVLGLLALRYVNHQKR</sequence>
<evidence type="ECO:0000256" key="10">
    <source>
        <dbReference type="SAM" id="Phobius"/>
    </source>
</evidence>
<feature type="transmembrane region" description="Helical" evidence="10">
    <location>
        <begin position="968"/>
        <end position="991"/>
    </location>
</feature>
<feature type="region of interest" description="Disordered" evidence="9">
    <location>
        <begin position="285"/>
        <end position="307"/>
    </location>
</feature>
<feature type="domain" description="ABC transporter" evidence="11">
    <location>
        <begin position="1066"/>
        <end position="1308"/>
    </location>
</feature>
<feature type="domain" description="ABC transporter" evidence="11">
    <location>
        <begin position="370"/>
        <end position="637"/>
    </location>
</feature>
<evidence type="ECO:0000256" key="8">
    <source>
        <dbReference type="ARBA" id="ARBA00023136"/>
    </source>
</evidence>
<dbReference type="InterPro" id="IPR016024">
    <property type="entry name" value="ARM-type_fold"/>
</dbReference>
<protein>
    <recommendedName>
        <fullName evidence="11">ABC transporter domain-containing protein</fullName>
    </recommendedName>
</protein>
<comment type="similarity">
    <text evidence="2">Belongs to the ABC transporter superfamily. ABCG family. PDR (TC 3.A.1.205) subfamily.</text>
</comment>
<dbReference type="Pfam" id="PF19055">
    <property type="entry name" value="ABC2_membrane_7"/>
    <property type="match status" value="2"/>
</dbReference>
<dbReference type="GO" id="GO:0016887">
    <property type="term" value="F:ATP hydrolysis activity"/>
    <property type="evidence" value="ECO:0007669"/>
    <property type="project" value="InterPro"/>
</dbReference>
<accession>A0A3R7WIA1</accession>
<comment type="caution">
    <text evidence="12">The sequence shown here is derived from an EMBL/GenBank/DDBJ whole genome shotgun (WGS) entry which is preliminary data.</text>
</comment>
<organism evidence="12 13">
    <name type="scientific">Aphanomyces astaci</name>
    <name type="common">Crayfish plague agent</name>
    <dbReference type="NCBI Taxonomy" id="112090"/>
    <lineage>
        <taxon>Eukaryota</taxon>
        <taxon>Sar</taxon>
        <taxon>Stramenopiles</taxon>
        <taxon>Oomycota</taxon>
        <taxon>Saprolegniomycetes</taxon>
        <taxon>Saprolegniales</taxon>
        <taxon>Verrucalvaceae</taxon>
        <taxon>Aphanomyces</taxon>
    </lineage>
</organism>
<dbReference type="GO" id="GO:0016020">
    <property type="term" value="C:membrane"/>
    <property type="evidence" value="ECO:0007669"/>
    <property type="project" value="UniProtKB-SubCell"/>
</dbReference>
<dbReference type="FunFam" id="3.40.50.300:FF:000528">
    <property type="entry name" value="ABC transporter G family member 31"/>
    <property type="match status" value="1"/>
</dbReference>
<dbReference type="Pfam" id="PF08713">
    <property type="entry name" value="DNA_alkylation"/>
    <property type="match status" value="1"/>
</dbReference>
<feature type="transmembrane region" description="Helical" evidence="10">
    <location>
        <begin position="1402"/>
        <end position="1422"/>
    </location>
</feature>
<feature type="transmembrane region" description="Helical" evidence="10">
    <location>
        <begin position="1474"/>
        <end position="1501"/>
    </location>
</feature>
<feature type="region of interest" description="Disordered" evidence="9">
    <location>
        <begin position="1004"/>
        <end position="1026"/>
    </location>
</feature>
<dbReference type="InterPro" id="IPR003439">
    <property type="entry name" value="ABC_transporter-like_ATP-bd"/>
</dbReference>
<dbReference type="GO" id="GO:0140359">
    <property type="term" value="F:ABC-type transporter activity"/>
    <property type="evidence" value="ECO:0007669"/>
    <property type="project" value="InterPro"/>
</dbReference>
<evidence type="ECO:0000259" key="11">
    <source>
        <dbReference type="PROSITE" id="PS50893"/>
    </source>
</evidence>
<keyword evidence="13" id="KW-1185">Reference proteome</keyword>
<dbReference type="Pfam" id="PF00005">
    <property type="entry name" value="ABC_tran"/>
    <property type="match status" value="2"/>
</dbReference>
<dbReference type="GO" id="GO:0005524">
    <property type="term" value="F:ATP binding"/>
    <property type="evidence" value="ECO:0007669"/>
    <property type="project" value="UniProtKB-KW"/>
</dbReference>
<dbReference type="CDD" id="cd03232">
    <property type="entry name" value="ABCG_PDR_domain2"/>
    <property type="match status" value="1"/>
</dbReference>
<proteinExistence type="inferred from homology"/>
<dbReference type="EMBL" id="MZMZ02003022">
    <property type="protein sequence ID" value="RQM23133.1"/>
    <property type="molecule type" value="Genomic_DNA"/>
</dbReference>
<dbReference type="FunFam" id="3.40.50.300:FF:000289">
    <property type="entry name" value="ABC transporter G family member 31"/>
    <property type="match status" value="1"/>
</dbReference>
<evidence type="ECO:0000256" key="6">
    <source>
        <dbReference type="ARBA" id="ARBA00022840"/>
    </source>
</evidence>
<dbReference type="VEuPathDB" id="FungiDB:H257_17941"/>
<dbReference type="InterPro" id="IPR014825">
    <property type="entry name" value="DNA_alkylation"/>
</dbReference>
<evidence type="ECO:0000256" key="9">
    <source>
        <dbReference type="SAM" id="MobiDB-lite"/>
    </source>
</evidence>
<keyword evidence="4 10" id="KW-0812">Transmembrane</keyword>
<feature type="transmembrane region" description="Helical" evidence="10">
    <location>
        <begin position="813"/>
        <end position="839"/>
    </location>
</feature>
<dbReference type="SUPFAM" id="SSF48371">
    <property type="entry name" value="ARM repeat"/>
    <property type="match status" value="1"/>
</dbReference>
<dbReference type="SMART" id="SM00382">
    <property type="entry name" value="AAA"/>
    <property type="match status" value="2"/>
</dbReference>
<name>A0A3R7WIA1_APHAT</name>
<dbReference type="Proteomes" id="UP000284702">
    <property type="component" value="Unassembled WGS sequence"/>
</dbReference>
<gene>
    <name evidence="12" type="ORF">B5M09_004683</name>
</gene>
<dbReference type="Pfam" id="PF01061">
    <property type="entry name" value="ABC2_membrane"/>
    <property type="match status" value="2"/>
</dbReference>
<dbReference type="PROSITE" id="PS50893">
    <property type="entry name" value="ABC_TRANSPORTER_2"/>
    <property type="match status" value="2"/>
</dbReference>
<evidence type="ECO:0000256" key="2">
    <source>
        <dbReference type="ARBA" id="ARBA00006012"/>
    </source>
</evidence>
<evidence type="ECO:0000256" key="1">
    <source>
        <dbReference type="ARBA" id="ARBA00004141"/>
    </source>
</evidence>
<evidence type="ECO:0000256" key="4">
    <source>
        <dbReference type="ARBA" id="ARBA00022692"/>
    </source>
</evidence>
<evidence type="ECO:0000313" key="12">
    <source>
        <dbReference type="EMBL" id="RQM23133.1"/>
    </source>
</evidence>
<feature type="compositionally biased region" description="Low complexity" evidence="9">
    <location>
        <begin position="1008"/>
        <end position="1018"/>
    </location>
</feature>
<feature type="transmembrane region" description="Helical" evidence="10">
    <location>
        <begin position="738"/>
        <end position="756"/>
    </location>
</feature>
<dbReference type="InterPro" id="IPR003593">
    <property type="entry name" value="AAA+_ATPase"/>
</dbReference>
<dbReference type="InterPro" id="IPR027417">
    <property type="entry name" value="P-loop_NTPase"/>
</dbReference>
<feature type="transmembrane region" description="Helical" evidence="10">
    <location>
        <begin position="1434"/>
        <end position="1453"/>
    </location>
</feature>
<dbReference type="CDD" id="cd06561">
    <property type="entry name" value="AlkD_like"/>
    <property type="match status" value="1"/>
</dbReference>
<dbReference type="InterPro" id="IPR043926">
    <property type="entry name" value="ABCG_dom"/>
</dbReference>
<dbReference type="Gene3D" id="1.25.10.90">
    <property type="match status" value="1"/>
</dbReference>
<keyword evidence="7 10" id="KW-1133">Transmembrane helix</keyword>
<feature type="transmembrane region" description="Helical" evidence="10">
    <location>
        <begin position="768"/>
        <end position="792"/>
    </location>
</feature>
<keyword evidence="5" id="KW-0547">Nucleotide-binding</keyword>
<reference evidence="12" key="1">
    <citation type="submission" date="2018-07" db="EMBL/GenBank/DDBJ databases">
        <title>Annotation of Aphanomyces astaci genome assembly.</title>
        <authorList>
            <person name="Studholme D.J."/>
        </authorList>
    </citation>
    <scope>NUCLEOTIDE SEQUENCE [LARGE SCALE GENOMIC DNA]</scope>
    <source>
        <strain evidence="12">Pc</strain>
    </source>
</reference>
<feature type="transmembrane region" description="Helical" evidence="10">
    <location>
        <begin position="845"/>
        <end position="870"/>
    </location>
</feature>
<keyword evidence="8 10" id="KW-0472">Membrane</keyword>
<evidence type="ECO:0000313" key="13">
    <source>
        <dbReference type="Proteomes" id="UP000284702"/>
    </source>
</evidence>
<evidence type="ECO:0000256" key="3">
    <source>
        <dbReference type="ARBA" id="ARBA00022448"/>
    </source>
</evidence>
<feature type="transmembrane region" description="Helical" evidence="10">
    <location>
        <begin position="1543"/>
        <end position="1561"/>
    </location>
</feature>
<feature type="transmembrane region" description="Helical" evidence="10">
    <location>
        <begin position="1513"/>
        <end position="1531"/>
    </location>
</feature>
<evidence type="ECO:0000256" key="7">
    <source>
        <dbReference type="ARBA" id="ARBA00022989"/>
    </source>
</evidence>
<dbReference type="InterPro" id="IPR013525">
    <property type="entry name" value="ABC2_TM"/>
</dbReference>
<dbReference type="InterPro" id="IPR034003">
    <property type="entry name" value="ABCG_PDR_2"/>
</dbReference>